<dbReference type="SUPFAM" id="SSF51735">
    <property type="entry name" value="NAD(P)-binding Rossmann-fold domains"/>
    <property type="match status" value="1"/>
</dbReference>
<evidence type="ECO:0000313" key="2">
    <source>
        <dbReference type="Proteomes" id="UP001187471"/>
    </source>
</evidence>
<dbReference type="PANTHER" id="PTHR43205:SF79">
    <property type="entry name" value="ENOYL REDUCTASE (ER) DOMAIN-CONTAINING PROTEIN"/>
    <property type="match status" value="1"/>
</dbReference>
<dbReference type="InterPro" id="IPR045010">
    <property type="entry name" value="MDR_fam"/>
</dbReference>
<dbReference type="Gene3D" id="3.40.50.720">
    <property type="entry name" value="NAD(P)-binding Rossmann-like Domain"/>
    <property type="match status" value="1"/>
</dbReference>
<dbReference type="GO" id="GO:0032440">
    <property type="term" value="F:2-alkenal reductase [NAD(P)H] activity"/>
    <property type="evidence" value="ECO:0007669"/>
    <property type="project" value="TreeGrafter"/>
</dbReference>
<dbReference type="AlphaFoldDB" id="A0AA88UWK9"/>
<accession>A0AA88UWK9</accession>
<dbReference type="PANTHER" id="PTHR43205">
    <property type="entry name" value="PROSTAGLANDIN REDUCTASE"/>
    <property type="match status" value="1"/>
</dbReference>
<name>A0AA88UWK9_9ASTE</name>
<reference evidence="1" key="1">
    <citation type="submission" date="2022-12" db="EMBL/GenBank/DDBJ databases">
        <title>Draft genome assemblies for two species of Escallonia (Escalloniales).</title>
        <authorList>
            <person name="Chanderbali A."/>
            <person name="Dervinis C."/>
            <person name="Anghel I."/>
            <person name="Soltis D."/>
            <person name="Soltis P."/>
            <person name="Zapata F."/>
        </authorList>
    </citation>
    <scope>NUCLEOTIDE SEQUENCE</scope>
    <source>
        <strain evidence="1">UCBG92.1500</strain>
        <tissue evidence="1">Leaf</tissue>
    </source>
</reference>
<evidence type="ECO:0008006" key="3">
    <source>
        <dbReference type="Google" id="ProtNLM"/>
    </source>
</evidence>
<comment type="caution">
    <text evidence="1">The sequence shown here is derived from an EMBL/GenBank/DDBJ whole genome shotgun (WGS) entry which is preliminary data.</text>
</comment>
<keyword evidence="2" id="KW-1185">Reference proteome</keyword>
<dbReference type="EMBL" id="JAVXUO010000186">
    <property type="protein sequence ID" value="KAK2994592.1"/>
    <property type="molecule type" value="Genomic_DNA"/>
</dbReference>
<dbReference type="Proteomes" id="UP001187471">
    <property type="component" value="Unassembled WGS sequence"/>
</dbReference>
<protein>
    <recommendedName>
        <fullName evidence="3">Alcohol dehydrogenase-like C-terminal domain-containing protein</fullName>
    </recommendedName>
</protein>
<sequence length="92" mass="10415">MLERYFPEGIAINFKNVGGKMLDAVILNMRKNGRIALCGMISQYNLAEPEGVKILVPLIRKGITMNGFSSLDYLTGYSKFMVFYSSLLEKER</sequence>
<proteinExistence type="predicted"/>
<dbReference type="InterPro" id="IPR036291">
    <property type="entry name" value="NAD(P)-bd_dom_sf"/>
</dbReference>
<evidence type="ECO:0000313" key="1">
    <source>
        <dbReference type="EMBL" id="KAK2994592.1"/>
    </source>
</evidence>
<gene>
    <name evidence="1" type="ORF">RJ640_016856</name>
</gene>
<organism evidence="1 2">
    <name type="scientific">Escallonia rubra</name>
    <dbReference type="NCBI Taxonomy" id="112253"/>
    <lineage>
        <taxon>Eukaryota</taxon>
        <taxon>Viridiplantae</taxon>
        <taxon>Streptophyta</taxon>
        <taxon>Embryophyta</taxon>
        <taxon>Tracheophyta</taxon>
        <taxon>Spermatophyta</taxon>
        <taxon>Magnoliopsida</taxon>
        <taxon>eudicotyledons</taxon>
        <taxon>Gunneridae</taxon>
        <taxon>Pentapetalae</taxon>
        <taxon>asterids</taxon>
        <taxon>campanulids</taxon>
        <taxon>Escalloniales</taxon>
        <taxon>Escalloniaceae</taxon>
        <taxon>Escallonia</taxon>
    </lineage>
</organism>